<dbReference type="Gene3D" id="3.30.930.10">
    <property type="entry name" value="Bira Bifunctional Protein, Domain 2"/>
    <property type="match status" value="1"/>
</dbReference>
<dbReference type="GO" id="GO:0004824">
    <property type="term" value="F:lysine-tRNA ligase activity"/>
    <property type="evidence" value="ECO:0007669"/>
    <property type="project" value="InterPro"/>
</dbReference>
<evidence type="ECO:0000256" key="2">
    <source>
        <dbReference type="ARBA" id="ARBA00022598"/>
    </source>
</evidence>
<evidence type="ECO:0000256" key="3">
    <source>
        <dbReference type="ARBA" id="ARBA00022741"/>
    </source>
</evidence>
<dbReference type="PANTHER" id="PTHR42918">
    <property type="entry name" value="LYSYL-TRNA SYNTHETASE"/>
    <property type="match status" value="1"/>
</dbReference>
<accession>A0A0F9R3F6</accession>
<organism evidence="6">
    <name type="scientific">marine sediment metagenome</name>
    <dbReference type="NCBI Taxonomy" id="412755"/>
    <lineage>
        <taxon>unclassified sequences</taxon>
        <taxon>metagenomes</taxon>
        <taxon>ecological metagenomes</taxon>
    </lineage>
</organism>
<dbReference type="PANTHER" id="PTHR42918:SF6">
    <property type="entry name" value="ELONGATION FACTOR P--(R)-BETA-LYSINE LIGASE"/>
    <property type="match status" value="1"/>
</dbReference>
<protein>
    <recommendedName>
        <fullName evidence="5">Aminoacyl-transfer RNA synthetases class-II family profile domain-containing protein</fullName>
    </recommendedName>
</protein>
<proteinExistence type="predicted"/>
<evidence type="ECO:0000256" key="1">
    <source>
        <dbReference type="ARBA" id="ARBA00011738"/>
    </source>
</evidence>
<keyword evidence="3" id="KW-0547">Nucleotide-binding</keyword>
<dbReference type="AlphaFoldDB" id="A0A0F9R3F6"/>
<dbReference type="SUPFAM" id="SSF55681">
    <property type="entry name" value="Class II aaRS and biotin synthetases"/>
    <property type="match status" value="1"/>
</dbReference>
<evidence type="ECO:0000256" key="4">
    <source>
        <dbReference type="ARBA" id="ARBA00022840"/>
    </source>
</evidence>
<dbReference type="GO" id="GO:0005524">
    <property type="term" value="F:ATP binding"/>
    <property type="evidence" value="ECO:0007669"/>
    <property type="project" value="UniProtKB-KW"/>
</dbReference>
<dbReference type="InterPro" id="IPR045864">
    <property type="entry name" value="aa-tRNA-synth_II/BPL/LPL"/>
</dbReference>
<dbReference type="InterPro" id="IPR004525">
    <property type="entry name" value="EpmA"/>
</dbReference>
<keyword evidence="2" id="KW-0436">Ligase</keyword>
<dbReference type="Pfam" id="PF00152">
    <property type="entry name" value="tRNA-synt_2"/>
    <property type="match status" value="1"/>
</dbReference>
<dbReference type="GO" id="GO:0006430">
    <property type="term" value="P:lysyl-tRNA aminoacylation"/>
    <property type="evidence" value="ECO:0007669"/>
    <property type="project" value="InterPro"/>
</dbReference>
<name>A0A0F9R3F6_9ZZZZ</name>
<dbReference type="InterPro" id="IPR006195">
    <property type="entry name" value="aa-tRNA-synth_II"/>
</dbReference>
<dbReference type="NCBIfam" id="TIGR00462">
    <property type="entry name" value="genX"/>
    <property type="match status" value="1"/>
</dbReference>
<dbReference type="EMBL" id="LAZR01001174">
    <property type="protein sequence ID" value="KKN49284.1"/>
    <property type="molecule type" value="Genomic_DNA"/>
</dbReference>
<comment type="subunit">
    <text evidence="1">Homodimer.</text>
</comment>
<evidence type="ECO:0000313" key="6">
    <source>
        <dbReference type="EMBL" id="KKN49284.1"/>
    </source>
</evidence>
<dbReference type="PRINTS" id="PR00982">
    <property type="entry name" value="TRNASYNTHLYS"/>
</dbReference>
<sequence>MAYNWQPSADIATIKRRAQYLADVRRFFAERDVLEVETPILSQAAPTAPYMDSFTSDFIPFGSSSRQTYYLHTSPEFAMKRLLAANIGSIYQIARVFRNGEQGRLHAPEFTMLEWYRPELSLNQLMDEVNQLVQQVFGLNKISRLSYRGVFEFYLKINVFTCTDEQIKQCALTRIDGLPSDLELDRDGWLELLLSHVIEPRLAAMNLPVFIYDFPASQAQLAKIKKDEASNDVADRFELYMGGVEIANGYNELLNANELLQRFSDNNEQRQQQAMPKMPIDYHLLAAMESGMPVCSGVALGFDRIIMLALNKQEIRTVQCFAFNHA</sequence>
<reference evidence="6" key="1">
    <citation type="journal article" date="2015" name="Nature">
        <title>Complex archaea that bridge the gap between prokaryotes and eukaryotes.</title>
        <authorList>
            <person name="Spang A."/>
            <person name="Saw J.H."/>
            <person name="Jorgensen S.L."/>
            <person name="Zaremba-Niedzwiedzka K."/>
            <person name="Martijn J."/>
            <person name="Lind A.E."/>
            <person name="van Eijk R."/>
            <person name="Schleper C."/>
            <person name="Guy L."/>
            <person name="Ettema T.J."/>
        </authorList>
    </citation>
    <scope>NUCLEOTIDE SEQUENCE</scope>
</reference>
<dbReference type="GO" id="GO:0000049">
    <property type="term" value="F:tRNA binding"/>
    <property type="evidence" value="ECO:0007669"/>
    <property type="project" value="TreeGrafter"/>
</dbReference>
<dbReference type="InterPro" id="IPR004364">
    <property type="entry name" value="Aa-tRNA-synt_II"/>
</dbReference>
<comment type="caution">
    <text evidence="6">The sequence shown here is derived from an EMBL/GenBank/DDBJ whole genome shotgun (WGS) entry which is preliminary data.</text>
</comment>
<dbReference type="PROSITE" id="PS50862">
    <property type="entry name" value="AA_TRNA_LIGASE_II"/>
    <property type="match status" value="1"/>
</dbReference>
<dbReference type="InterPro" id="IPR018149">
    <property type="entry name" value="Lys-tRNA-synth_II_C"/>
</dbReference>
<feature type="domain" description="Aminoacyl-transfer RNA synthetases class-II family profile" evidence="5">
    <location>
        <begin position="24"/>
        <end position="326"/>
    </location>
</feature>
<gene>
    <name evidence="6" type="ORF">LCGC14_0644460</name>
</gene>
<dbReference type="NCBIfam" id="NF006828">
    <property type="entry name" value="PRK09350.1"/>
    <property type="match status" value="1"/>
</dbReference>
<dbReference type="GO" id="GO:0005829">
    <property type="term" value="C:cytosol"/>
    <property type="evidence" value="ECO:0007669"/>
    <property type="project" value="TreeGrafter"/>
</dbReference>
<dbReference type="FunFam" id="3.30.930.10:FF:000017">
    <property type="entry name" value="Elongation factor P--(R)-beta-lysine ligase"/>
    <property type="match status" value="1"/>
</dbReference>
<evidence type="ECO:0000259" key="5">
    <source>
        <dbReference type="PROSITE" id="PS50862"/>
    </source>
</evidence>
<keyword evidence="4" id="KW-0067">ATP-binding</keyword>